<dbReference type="Gene3D" id="2.40.128.410">
    <property type="match status" value="1"/>
</dbReference>
<keyword evidence="3" id="KW-1185">Reference proteome</keyword>
<dbReference type="STRING" id="983.SAMN05443543_105215"/>
<evidence type="ECO:0000313" key="2">
    <source>
        <dbReference type="EMBL" id="GEC71892.1"/>
    </source>
</evidence>
<reference evidence="2 3" key="1">
    <citation type="submission" date="2019-06" db="EMBL/GenBank/DDBJ databases">
        <title>Whole genome shotgun sequence of Flavobacterium flevense NBRC 14960.</title>
        <authorList>
            <person name="Hosoyama A."/>
            <person name="Uohara A."/>
            <person name="Ohji S."/>
            <person name="Ichikawa N."/>
        </authorList>
    </citation>
    <scope>NUCLEOTIDE SEQUENCE [LARGE SCALE GENOMIC DNA]</scope>
    <source>
        <strain evidence="2 3">NBRC 14960</strain>
    </source>
</reference>
<dbReference type="Pfam" id="PF14059">
    <property type="entry name" value="DUF4251"/>
    <property type="match status" value="1"/>
</dbReference>
<dbReference type="AlphaFoldDB" id="A0A4Y4AXN2"/>
<dbReference type="InterPro" id="IPR025347">
    <property type="entry name" value="DUF4251"/>
</dbReference>
<dbReference type="OrthoDB" id="1097715at2"/>
<keyword evidence="1" id="KW-0732">Signal</keyword>
<feature type="signal peptide" evidence="1">
    <location>
        <begin position="1"/>
        <end position="21"/>
    </location>
</feature>
<gene>
    <name evidence="2" type="ORF">FFL01_14310</name>
</gene>
<evidence type="ECO:0000313" key="3">
    <source>
        <dbReference type="Proteomes" id="UP000316775"/>
    </source>
</evidence>
<name>A0A4Y4AXN2_9FLAO</name>
<comment type="caution">
    <text evidence="2">The sequence shown here is derived from an EMBL/GenBank/DDBJ whole genome shotgun (WGS) entry which is preliminary data.</text>
</comment>
<sequence length="174" mass="20139">MKTYKIAVLFLLFFSFFTVFAQEKTRKQLRTEQKLEKQKEIEKLIEAKEFEFVAQNSNSQIFRFIDLTANPNFIRFKPDFIKSEMPFFGRGFSGLGYGTSDTGLKFEGKPEKFEVRKVKKGYQIDVEVKGKQDYFNMTLSVSLEGSATLSIISNNRSPINYFGAISAIEEEKKE</sequence>
<evidence type="ECO:0008006" key="4">
    <source>
        <dbReference type="Google" id="ProtNLM"/>
    </source>
</evidence>
<protein>
    <recommendedName>
        <fullName evidence="4">DUF4251 domain-containing protein</fullName>
    </recommendedName>
</protein>
<proteinExistence type="predicted"/>
<dbReference type="EMBL" id="BJNP01000012">
    <property type="protein sequence ID" value="GEC71892.1"/>
    <property type="molecule type" value="Genomic_DNA"/>
</dbReference>
<dbReference type="Proteomes" id="UP000316775">
    <property type="component" value="Unassembled WGS sequence"/>
</dbReference>
<accession>A0A4Y4AXN2</accession>
<organism evidence="2 3">
    <name type="scientific">Flavobacterium flevense</name>
    <dbReference type="NCBI Taxonomy" id="983"/>
    <lineage>
        <taxon>Bacteria</taxon>
        <taxon>Pseudomonadati</taxon>
        <taxon>Bacteroidota</taxon>
        <taxon>Flavobacteriia</taxon>
        <taxon>Flavobacteriales</taxon>
        <taxon>Flavobacteriaceae</taxon>
        <taxon>Flavobacterium</taxon>
    </lineage>
</organism>
<dbReference type="RefSeq" id="WP_073244817.1">
    <property type="nucleotide sequence ID" value="NZ_BJNP01000012.1"/>
</dbReference>
<evidence type="ECO:0000256" key="1">
    <source>
        <dbReference type="SAM" id="SignalP"/>
    </source>
</evidence>
<feature type="chain" id="PRO_5022981895" description="DUF4251 domain-containing protein" evidence="1">
    <location>
        <begin position="22"/>
        <end position="174"/>
    </location>
</feature>